<evidence type="ECO:0008006" key="3">
    <source>
        <dbReference type="Google" id="ProtNLM"/>
    </source>
</evidence>
<dbReference type="Proteomes" id="UP000539064">
    <property type="component" value="Unassembled WGS sequence"/>
</dbReference>
<name>A0A7X0XYI3_9LIST</name>
<organism evidence="1 2">
    <name type="scientific">Listeria booriae</name>
    <dbReference type="NCBI Taxonomy" id="1552123"/>
    <lineage>
        <taxon>Bacteria</taxon>
        <taxon>Bacillati</taxon>
        <taxon>Bacillota</taxon>
        <taxon>Bacilli</taxon>
        <taxon>Bacillales</taxon>
        <taxon>Listeriaceae</taxon>
        <taxon>Listeria</taxon>
    </lineage>
</organism>
<sequence>MKKSEERLFNFDSIRKMEYLLTKKTAMLEACMEEKIVLLGGSSVLYGFNTNEMQRRLGKPTFNAGVNVGLGFRYMLDKIEPHLKPGDHVVLPLEFNQYTNPPYYVFGFGIDTFLHRSYWQNQKKYQQKWKLLLISLKHARSSATPEKLSRRKAARIADTGCYLGLDTQVRDPKTLNAIPFPETFEETKTMIEIADFIARCKANDIKVTMLPPVFYTKNMTTTWTEKLYDYFQETVAPELFRLTESEVYDSVYHANHEGQKRVTNQLIQQLLEREELVE</sequence>
<protein>
    <recommendedName>
        <fullName evidence="3">SGNH hydrolase-type esterase domain-containing protein</fullName>
    </recommendedName>
</protein>
<accession>A0A7X0XYI3</accession>
<gene>
    <name evidence="1" type="ORF">HCA52_11785</name>
</gene>
<comment type="caution">
    <text evidence="1">The sequence shown here is derived from an EMBL/GenBank/DDBJ whole genome shotgun (WGS) entry which is preliminary data.</text>
</comment>
<dbReference type="RefSeq" id="WP_185520092.1">
    <property type="nucleotide sequence ID" value="NZ_JAARVF010000012.1"/>
</dbReference>
<reference evidence="1 2" key="1">
    <citation type="submission" date="2020-03" db="EMBL/GenBank/DDBJ databases">
        <title>Soil Listeria distribution.</title>
        <authorList>
            <person name="Liao J."/>
            <person name="Wiedmann M."/>
        </authorList>
    </citation>
    <scope>NUCLEOTIDE SEQUENCE [LARGE SCALE GENOMIC DNA]</scope>
    <source>
        <strain evidence="1 2">FSL L7-0978</strain>
    </source>
</reference>
<proteinExistence type="predicted"/>
<dbReference type="AlphaFoldDB" id="A0A7X0XYI3"/>
<evidence type="ECO:0000313" key="2">
    <source>
        <dbReference type="Proteomes" id="UP000539064"/>
    </source>
</evidence>
<evidence type="ECO:0000313" key="1">
    <source>
        <dbReference type="EMBL" id="MBC1794104.1"/>
    </source>
</evidence>
<dbReference type="EMBL" id="JAARVG010000011">
    <property type="protein sequence ID" value="MBC1794104.1"/>
    <property type="molecule type" value="Genomic_DNA"/>
</dbReference>